<dbReference type="InterPro" id="IPR002777">
    <property type="entry name" value="PFD_beta-like"/>
</dbReference>
<evidence type="ECO:0000256" key="2">
    <source>
        <dbReference type="ARBA" id="ARBA00023186"/>
    </source>
</evidence>
<dbReference type="Gene3D" id="1.10.287.370">
    <property type="match status" value="1"/>
</dbReference>
<dbReference type="RefSeq" id="XP_066828902.1">
    <property type="nucleotide sequence ID" value="XM_066971910.1"/>
</dbReference>
<dbReference type="Proteomes" id="UP001497383">
    <property type="component" value="Chromosome 2"/>
</dbReference>
<organism evidence="4 5">
    <name type="scientific">Lodderomyces beijingensis</name>
    <dbReference type="NCBI Taxonomy" id="1775926"/>
    <lineage>
        <taxon>Eukaryota</taxon>
        <taxon>Fungi</taxon>
        <taxon>Dikarya</taxon>
        <taxon>Ascomycota</taxon>
        <taxon>Saccharomycotina</taxon>
        <taxon>Pichiomycetes</taxon>
        <taxon>Debaryomycetaceae</taxon>
        <taxon>Candida/Lodderomyces clade</taxon>
        <taxon>Lodderomyces</taxon>
    </lineage>
</organism>
<evidence type="ECO:0000256" key="3">
    <source>
        <dbReference type="SAM" id="Coils"/>
    </source>
</evidence>
<accession>A0ABP0ZN80</accession>
<gene>
    <name evidence="4" type="ORF">LODBEIA_P19640</name>
</gene>
<dbReference type="PANTHER" id="PTHR21431">
    <property type="entry name" value="PREFOLDIN SUBUNIT 6"/>
    <property type="match status" value="1"/>
</dbReference>
<protein>
    <recommendedName>
        <fullName evidence="6">Prefoldin subunit 6</fullName>
    </recommendedName>
</protein>
<feature type="coiled-coil region" evidence="3">
    <location>
        <begin position="78"/>
        <end position="112"/>
    </location>
</feature>
<dbReference type="EMBL" id="OZ022406">
    <property type="protein sequence ID" value="CAK9437586.1"/>
    <property type="molecule type" value="Genomic_DNA"/>
</dbReference>
<reference evidence="4 5" key="1">
    <citation type="submission" date="2024-03" db="EMBL/GenBank/DDBJ databases">
        <authorList>
            <person name="Brejova B."/>
        </authorList>
    </citation>
    <scope>NUCLEOTIDE SEQUENCE [LARGE SCALE GENOMIC DNA]</scope>
    <source>
        <strain evidence="4 5">CBS 14171</strain>
    </source>
</reference>
<proteinExistence type="inferred from homology"/>
<name>A0ABP0ZN80_9ASCO</name>
<dbReference type="Pfam" id="PF01920">
    <property type="entry name" value="Prefoldin_2"/>
    <property type="match status" value="1"/>
</dbReference>
<keyword evidence="2" id="KW-0143">Chaperone</keyword>
<evidence type="ECO:0000313" key="5">
    <source>
        <dbReference type="Proteomes" id="UP001497383"/>
    </source>
</evidence>
<dbReference type="CDD" id="cd23161">
    <property type="entry name" value="Prefoldin_6"/>
    <property type="match status" value="1"/>
</dbReference>
<evidence type="ECO:0000256" key="1">
    <source>
        <dbReference type="ARBA" id="ARBA00008045"/>
    </source>
</evidence>
<evidence type="ECO:0000313" key="4">
    <source>
        <dbReference type="EMBL" id="CAK9437586.1"/>
    </source>
</evidence>
<dbReference type="SUPFAM" id="SSF46579">
    <property type="entry name" value="Prefoldin"/>
    <property type="match status" value="1"/>
</dbReference>
<evidence type="ECO:0008006" key="6">
    <source>
        <dbReference type="Google" id="ProtNLM"/>
    </source>
</evidence>
<dbReference type="GeneID" id="92207160"/>
<comment type="similarity">
    <text evidence="1">Belongs to the prefoldin subunit beta family.</text>
</comment>
<keyword evidence="3" id="KW-0175">Coiled coil</keyword>
<feature type="coiled-coil region" evidence="3">
    <location>
        <begin position="7"/>
        <end position="34"/>
    </location>
</feature>
<sequence>MAEAQKLESLSQKFAKHQETINELIQSRSQLETQFQENKIVQDEFQSLNSESKIYKLVGPILLPQEFTEADLNVKKRIEFIEGEIKRVETKIELEEKEMESIRSEIVQLRTSSVPA</sequence>
<dbReference type="PANTHER" id="PTHR21431:SF0">
    <property type="entry name" value="PREFOLDIN SUBUNIT 6"/>
    <property type="match status" value="1"/>
</dbReference>
<dbReference type="InterPro" id="IPR009053">
    <property type="entry name" value="Prefoldin"/>
</dbReference>
<keyword evidence="5" id="KW-1185">Reference proteome</keyword>